<feature type="domain" description="DUF559" evidence="1">
    <location>
        <begin position="14"/>
        <end position="116"/>
    </location>
</feature>
<reference evidence="2 3" key="1">
    <citation type="journal article" date="2016" name="Nat. Commun.">
        <title>Thousands of microbial genomes shed light on interconnected biogeochemical processes in an aquifer system.</title>
        <authorList>
            <person name="Anantharaman K."/>
            <person name="Brown C.T."/>
            <person name="Hug L.A."/>
            <person name="Sharon I."/>
            <person name="Castelle C.J."/>
            <person name="Probst A.J."/>
            <person name="Thomas B.C."/>
            <person name="Singh A."/>
            <person name="Wilkins M.J."/>
            <person name="Karaoz U."/>
            <person name="Brodie E.L."/>
            <person name="Williams K.H."/>
            <person name="Hubbard S.S."/>
            <person name="Banfield J.F."/>
        </authorList>
    </citation>
    <scope>NUCLEOTIDE SEQUENCE [LARGE SCALE GENOMIC DNA]</scope>
</reference>
<evidence type="ECO:0000259" key="1">
    <source>
        <dbReference type="Pfam" id="PF04480"/>
    </source>
</evidence>
<dbReference type="InterPro" id="IPR011335">
    <property type="entry name" value="Restrct_endonuc-II-like"/>
</dbReference>
<evidence type="ECO:0000313" key="3">
    <source>
        <dbReference type="Proteomes" id="UP000177941"/>
    </source>
</evidence>
<gene>
    <name evidence="2" type="ORF">A3E36_02430</name>
</gene>
<protein>
    <recommendedName>
        <fullName evidence="1">DUF559 domain-containing protein</fullName>
    </recommendedName>
</protein>
<dbReference type="AlphaFoldDB" id="A0A1G1X901"/>
<comment type="caution">
    <text evidence="2">The sequence shown here is derived from an EMBL/GenBank/DDBJ whole genome shotgun (WGS) entry which is preliminary data.</text>
</comment>
<evidence type="ECO:0000313" key="2">
    <source>
        <dbReference type="EMBL" id="OGY36060.1"/>
    </source>
</evidence>
<dbReference type="Proteomes" id="UP000177941">
    <property type="component" value="Unassembled WGS sequence"/>
</dbReference>
<dbReference type="SUPFAM" id="SSF52980">
    <property type="entry name" value="Restriction endonuclease-like"/>
    <property type="match status" value="1"/>
</dbReference>
<dbReference type="EMBL" id="MHHS01000039">
    <property type="protein sequence ID" value="OGY36060.1"/>
    <property type="molecule type" value="Genomic_DNA"/>
</dbReference>
<proteinExistence type="predicted"/>
<dbReference type="InterPro" id="IPR007569">
    <property type="entry name" value="DUF559"/>
</dbReference>
<dbReference type="InterPro" id="IPR047216">
    <property type="entry name" value="Endonuclease_DUF559_bact"/>
</dbReference>
<accession>A0A1G1X901</accession>
<dbReference type="Gene3D" id="3.40.960.10">
    <property type="entry name" value="VSR Endonuclease"/>
    <property type="match status" value="1"/>
</dbReference>
<sequence>MGIILRNLPNTIEKRRILRKNSPSPEQRLWYFLRNKNIQNTKFRRQYAVGSYILDFYAPEVQLGVEIDGDSHFNAQAQAYDAERTKYLNDCDIQVLRFTNTEVMQNMDGVLKNLTDTIISRRPSP</sequence>
<dbReference type="PANTHER" id="PTHR38590">
    <property type="entry name" value="BLL0828 PROTEIN"/>
    <property type="match status" value="1"/>
</dbReference>
<dbReference type="Pfam" id="PF04480">
    <property type="entry name" value="DUF559"/>
    <property type="match status" value="1"/>
</dbReference>
<dbReference type="CDD" id="cd01038">
    <property type="entry name" value="Endonuclease_DUF559"/>
    <property type="match status" value="1"/>
</dbReference>
<organism evidence="2 3">
    <name type="scientific">Candidatus Andersenbacteria bacterium RIFCSPHIGHO2_12_FULL_45_11b</name>
    <dbReference type="NCBI Taxonomy" id="1797282"/>
    <lineage>
        <taxon>Bacteria</taxon>
        <taxon>Candidatus Anderseniibacteriota</taxon>
    </lineage>
</organism>
<name>A0A1G1X901_9BACT</name>
<dbReference type="PANTHER" id="PTHR38590:SF1">
    <property type="entry name" value="BLL0828 PROTEIN"/>
    <property type="match status" value="1"/>
</dbReference>